<protein>
    <submittedName>
        <fullName evidence="1">Uncharacterized protein</fullName>
    </submittedName>
</protein>
<gene>
    <name evidence="1" type="ORF">JAAARDRAFT_36194</name>
</gene>
<reference evidence="2" key="1">
    <citation type="journal article" date="2014" name="Proc. Natl. Acad. Sci. U.S.A.">
        <title>Extensive sampling of basidiomycete genomes demonstrates inadequacy of the white-rot/brown-rot paradigm for wood decay fungi.</title>
        <authorList>
            <person name="Riley R."/>
            <person name="Salamov A.A."/>
            <person name="Brown D.W."/>
            <person name="Nagy L.G."/>
            <person name="Floudas D."/>
            <person name="Held B.W."/>
            <person name="Levasseur A."/>
            <person name="Lombard V."/>
            <person name="Morin E."/>
            <person name="Otillar R."/>
            <person name="Lindquist E.A."/>
            <person name="Sun H."/>
            <person name="LaButti K.M."/>
            <person name="Schmutz J."/>
            <person name="Jabbour D."/>
            <person name="Luo H."/>
            <person name="Baker S.E."/>
            <person name="Pisabarro A.G."/>
            <person name="Walton J.D."/>
            <person name="Blanchette R.A."/>
            <person name="Henrissat B."/>
            <person name="Martin F."/>
            <person name="Cullen D."/>
            <person name="Hibbett D.S."/>
            <person name="Grigoriev I.V."/>
        </authorList>
    </citation>
    <scope>NUCLEOTIDE SEQUENCE [LARGE SCALE GENOMIC DNA]</scope>
    <source>
        <strain evidence="2">MUCL 33604</strain>
    </source>
</reference>
<accession>A0A067PPH2</accession>
<proteinExistence type="predicted"/>
<dbReference type="AlphaFoldDB" id="A0A067PPH2"/>
<dbReference type="Proteomes" id="UP000027265">
    <property type="component" value="Unassembled WGS sequence"/>
</dbReference>
<dbReference type="InParanoid" id="A0A067PPH2"/>
<dbReference type="EMBL" id="KL197721">
    <property type="protein sequence ID" value="KDQ56703.1"/>
    <property type="molecule type" value="Genomic_DNA"/>
</dbReference>
<dbReference type="HOGENOM" id="CLU_3014467_0_0_1"/>
<name>A0A067PPH2_9AGAM</name>
<sequence length="56" mass="6369">MPGELSLYRSQAALSPLKHFEMLFSTTSNLHDSTLGFQFPTPFVNRHGRHPDVQQV</sequence>
<keyword evidence="2" id="KW-1185">Reference proteome</keyword>
<evidence type="ECO:0000313" key="2">
    <source>
        <dbReference type="Proteomes" id="UP000027265"/>
    </source>
</evidence>
<organism evidence="1 2">
    <name type="scientific">Jaapia argillacea MUCL 33604</name>
    <dbReference type="NCBI Taxonomy" id="933084"/>
    <lineage>
        <taxon>Eukaryota</taxon>
        <taxon>Fungi</taxon>
        <taxon>Dikarya</taxon>
        <taxon>Basidiomycota</taxon>
        <taxon>Agaricomycotina</taxon>
        <taxon>Agaricomycetes</taxon>
        <taxon>Agaricomycetidae</taxon>
        <taxon>Jaapiales</taxon>
        <taxon>Jaapiaceae</taxon>
        <taxon>Jaapia</taxon>
    </lineage>
</organism>
<evidence type="ECO:0000313" key="1">
    <source>
        <dbReference type="EMBL" id="KDQ56703.1"/>
    </source>
</evidence>